<dbReference type="GO" id="GO:1901135">
    <property type="term" value="P:carbohydrate derivative metabolic process"/>
    <property type="evidence" value="ECO:0007669"/>
    <property type="project" value="InterPro"/>
</dbReference>
<proteinExistence type="predicted"/>
<dbReference type="InterPro" id="IPR035472">
    <property type="entry name" value="RpiR-like_SIS"/>
</dbReference>
<dbReference type="SUPFAM" id="SSF53697">
    <property type="entry name" value="SIS domain"/>
    <property type="match status" value="1"/>
</dbReference>
<dbReference type="InterPro" id="IPR036388">
    <property type="entry name" value="WH-like_DNA-bd_sf"/>
</dbReference>
<dbReference type="Pfam" id="PF01418">
    <property type="entry name" value="HTH_6"/>
    <property type="match status" value="1"/>
</dbReference>
<gene>
    <name evidence="6" type="ORF">B0W44_11590</name>
</gene>
<organism evidence="6 7">
    <name type="scientific">Novibacillus thermophilus</name>
    <dbReference type="NCBI Taxonomy" id="1471761"/>
    <lineage>
        <taxon>Bacteria</taxon>
        <taxon>Bacillati</taxon>
        <taxon>Bacillota</taxon>
        <taxon>Bacilli</taxon>
        <taxon>Bacillales</taxon>
        <taxon>Thermoactinomycetaceae</taxon>
        <taxon>Novibacillus</taxon>
    </lineage>
</organism>
<accession>A0A1U9K8C0</accession>
<dbReference type="OrthoDB" id="2930at2"/>
<dbReference type="Proteomes" id="UP000188603">
    <property type="component" value="Chromosome"/>
</dbReference>
<dbReference type="Gene3D" id="3.40.50.10490">
    <property type="entry name" value="Glucose-6-phosphate isomerase like protein, domain 1"/>
    <property type="match status" value="1"/>
</dbReference>
<dbReference type="AlphaFoldDB" id="A0A1U9K8C0"/>
<dbReference type="PROSITE" id="PS51071">
    <property type="entry name" value="HTH_RPIR"/>
    <property type="match status" value="1"/>
</dbReference>
<keyword evidence="1" id="KW-0805">Transcription regulation</keyword>
<dbReference type="GO" id="GO:0003677">
    <property type="term" value="F:DNA binding"/>
    <property type="evidence" value="ECO:0007669"/>
    <property type="project" value="UniProtKB-KW"/>
</dbReference>
<dbReference type="PANTHER" id="PTHR30514">
    <property type="entry name" value="GLUCOKINASE"/>
    <property type="match status" value="1"/>
</dbReference>
<sequence>MKQTDVYRHIAAQRPHMSKSQKKIAEYILENPNTVPFYTVSKLAKMTGVSEATIVRFATFLGYSGYPEMQQYMLDSVEKQLTTAERLEMSKSVYNEEEKGIYEIFQDDIANIKTTMETLDVTALQRAADTLLSRDKIYIVASRSAVSLGFFLHYYLDMMLGNCEMVQAADSVYERLESLNQNDVVVGLSFARYTRKTIDIVSFAKDRGAATIAITDNLLSPLVPFSDITLLSSSQMPTFLDSFVGPLSLINALIAYVGKQKGQELHRRLNKLEDIWERFDVFYHKEEDKNTIKK</sequence>
<dbReference type="Pfam" id="PF01380">
    <property type="entry name" value="SIS"/>
    <property type="match status" value="1"/>
</dbReference>
<dbReference type="InterPro" id="IPR046348">
    <property type="entry name" value="SIS_dom_sf"/>
</dbReference>
<evidence type="ECO:0000259" key="5">
    <source>
        <dbReference type="PROSITE" id="PS51464"/>
    </source>
</evidence>
<dbReference type="RefSeq" id="WP_077720171.1">
    <property type="nucleotide sequence ID" value="NZ_CP019699.1"/>
</dbReference>
<dbReference type="PANTHER" id="PTHR30514:SF18">
    <property type="entry name" value="RPIR-FAMILY TRANSCRIPTIONAL REGULATOR"/>
    <property type="match status" value="1"/>
</dbReference>
<keyword evidence="3" id="KW-0804">Transcription</keyword>
<evidence type="ECO:0000259" key="4">
    <source>
        <dbReference type="PROSITE" id="PS51071"/>
    </source>
</evidence>
<dbReference type="GO" id="GO:0097367">
    <property type="term" value="F:carbohydrate derivative binding"/>
    <property type="evidence" value="ECO:0007669"/>
    <property type="project" value="InterPro"/>
</dbReference>
<evidence type="ECO:0000313" key="7">
    <source>
        <dbReference type="Proteomes" id="UP000188603"/>
    </source>
</evidence>
<dbReference type="EMBL" id="CP019699">
    <property type="protein sequence ID" value="AQS56309.1"/>
    <property type="molecule type" value="Genomic_DNA"/>
</dbReference>
<dbReference type="GO" id="GO:0003700">
    <property type="term" value="F:DNA-binding transcription factor activity"/>
    <property type="evidence" value="ECO:0007669"/>
    <property type="project" value="InterPro"/>
</dbReference>
<protein>
    <submittedName>
        <fullName evidence="6">RpiR family transcriptional regulator</fullName>
    </submittedName>
</protein>
<dbReference type="STRING" id="1471761.B0W44_11590"/>
<evidence type="ECO:0000256" key="3">
    <source>
        <dbReference type="ARBA" id="ARBA00023163"/>
    </source>
</evidence>
<evidence type="ECO:0000256" key="1">
    <source>
        <dbReference type="ARBA" id="ARBA00023015"/>
    </source>
</evidence>
<feature type="domain" description="HTH rpiR-type" evidence="4">
    <location>
        <begin position="4"/>
        <end position="80"/>
    </location>
</feature>
<dbReference type="InterPro" id="IPR001347">
    <property type="entry name" value="SIS_dom"/>
</dbReference>
<dbReference type="PROSITE" id="PS51464">
    <property type="entry name" value="SIS"/>
    <property type="match status" value="1"/>
</dbReference>
<dbReference type="InterPro" id="IPR009057">
    <property type="entry name" value="Homeodomain-like_sf"/>
</dbReference>
<dbReference type="InterPro" id="IPR000281">
    <property type="entry name" value="HTH_RpiR"/>
</dbReference>
<name>A0A1U9K8C0_9BACL</name>
<keyword evidence="7" id="KW-1185">Reference proteome</keyword>
<evidence type="ECO:0000256" key="2">
    <source>
        <dbReference type="ARBA" id="ARBA00023125"/>
    </source>
</evidence>
<keyword evidence="2" id="KW-0238">DNA-binding</keyword>
<dbReference type="SUPFAM" id="SSF46689">
    <property type="entry name" value="Homeodomain-like"/>
    <property type="match status" value="1"/>
</dbReference>
<reference evidence="6 7" key="1">
    <citation type="journal article" date="2015" name="Int. J. Syst. Evol. Microbiol.">
        <title>Novibacillus thermophilus gen. nov., sp. nov., a Gram-staining-negative and moderately thermophilic member of the family Thermoactinomycetaceae.</title>
        <authorList>
            <person name="Yang G."/>
            <person name="Chen J."/>
            <person name="Zhou S."/>
        </authorList>
    </citation>
    <scope>NUCLEOTIDE SEQUENCE [LARGE SCALE GENOMIC DNA]</scope>
    <source>
        <strain evidence="6 7">SG-1</strain>
    </source>
</reference>
<dbReference type="CDD" id="cd05013">
    <property type="entry name" value="SIS_RpiR"/>
    <property type="match status" value="1"/>
</dbReference>
<evidence type="ECO:0000313" key="6">
    <source>
        <dbReference type="EMBL" id="AQS56309.1"/>
    </source>
</evidence>
<feature type="domain" description="SIS" evidence="5">
    <location>
        <begin position="127"/>
        <end position="263"/>
    </location>
</feature>
<dbReference type="InterPro" id="IPR047640">
    <property type="entry name" value="RpiR-like"/>
</dbReference>
<dbReference type="Gene3D" id="1.10.10.10">
    <property type="entry name" value="Winged helix-like DNA-binding domain superfamily/Winged helix DNA-binding domain"/>
    <property type="match status" value="1"/>
</dbReference>
<dbReference type="KEGG" id="ntr:B0W44_11590"/>